<evidence type="ECO:0000256" key="1">
    <source>
        <dbReference type="SAM" id="MobiDB-lite"/>
    </source>
</evidence>
<proteinExistence type="predicted"/>
<protein>
    <submittedName>
        <fullName evidence="2">Uncharacterized protein</fullName>
    </submittedName>
</protein>
<sequence>MSKVHTKYRAFSNPPASPFLSSGIDDDSG</sequence>
<accession>A0A2P2Q548</accession>
<dbReference type="AlphaFoldDB" id="A0A2P2Q548"/>
<reference evidence="2" key="1">
    <citation type="submission" date="2018-02" db="EMBL/GenBank/DDBJ databases">
        <title>Rhizophora mucronata_Transcriptome.</title>
        <authorList>
            <person name="Meera S.P."/>
            <person name="Sreeshan A."/>
            <person name="Augustine A."/>
        </authorList>
    </citation>
    <scope>NUCLEOTIDE SEQUENCE</scope>
    <source>
        <tissue evidence="2">Leaf</tissue>
    </source>
</reference>
<evidence type="ECO:0000313" key="2">
    <source>
        <dbReference type="EMBL" id="MBX62086.1"/>
    </source>
</evidence>
<name>A0A2P2Q548_RHIMU</name>
<feature type="region of interest" description="Disordered" evidence="1">
    <location>
        <begin position="1"/>
        <end position="29"/>
    </location>
</feature>
<dbReference type="EMBL" id="GGEC01081602">
    <property type="protein sequence ID" value="MBX62086.1"/>
    <property type="molecule type" value="Transcribed_RNA"/>
</dbReference>
<organism evidence="2">
    <name type="scientific">Rhizophora mucronata</name>
    <name type="common">Asiatic mangrove</name>
    <dbReference type="NCBI Taxonomy" id="61149"/>
    <lineage>
        <taxon>Eukaryota</taxon>
        <taxon>Viridiplantae</taxon>
        <taxon>Streptophyta</taxon>
        <taxon>Embryophyta</taxon>
        <taxon>Tracheophyta</taxon>
        <taxon>Spermatophyta</taxon>
        <taxon>Magnoliopsida</taxon>
        <taxon>eudicotyledons</taxon>
        <taxon>Gunneridae</taxon>
        <taxon>Pentapetalae</taxon>
        <taxon>rosids</taxon>
        <taxon>fabids</taxon>
        <taxon>Malpighiales</taxon>
        <taxon>Rhizophoraceae</taxon>
        <taxon>Rhizophora</taxon>
    </lineage>
</organism>